<evidence type="ECO:0000256" key="1">
    <source>
        <dbReference type="SAM" id="MobiDB-lite"/>
    </source>
</evidence>
<keyword evidence="5" id="KW-1185">Reference proteome</keyword>
<dbReference type="Proteomes" id="UP001530315">
    <property type="component" value="Unassembled WGS sequence"/>
</dbReference>
<name>A0ABD3NYN3_9STRA</name>
<dbReference type="AlphaFoldDB" id="A0ABD3NYN3"/>
<feature type="chain" id="PRO_5044844929" description="GOLD domain-containing protein" evidence="2">
    <location>
        <begin position="18"/>
        <end position="259"/>
    </location>
</feature>
<feature type="region of interest" description="Disordered" evidence="1">
    <location>
        <begin position="142"/>
        <end position="178"/>
    </location>
</feature>
<evidence type="ECO:0000313" key="5">
    <source>
        <dbReference type="Proteomes" id="UP001530315"/>
    </source>
</evidence>
<feature type="signal peptide" evidence="2">
    <location>
        <begin position="1"/>
        <end position="17"/>
    </location>
</feature>
<evidence type="ECO:0000313" key="4">
    <source>
        <dbReference type="EMBL" id="KAL3780216.1"/>
    </source>
</evidence>
<evidence type="ECO:0000256" key="2">
    <source>
        <dbReference type="SAM" id="SignalP"/>
    </source>
</evidence>
<comment type="caution">
    <text evidence="4">The sequence shown here is derived from an EMBL/GenBank/DDBJ whole genome shotgun (WGS) entry which is preliminary data.</text>
</comment>
<sequence>MATKVWLFMALAALSAADPMILITNSQPKCMYVDAPADIILNIQYEAPDLVMPTDLDKDGTPVDPRSFRRFRTTITVFSSDDRENHHGARKKHQNRDRKAQQGKFSKDLDAKKGSVEYLTKQDGQVSICVQSLTASTVNPTPISLRVTESPAGGESVGPPKEATSEAAPGEQLDSQSQRNAKVHFSQMEKTLSGLISRTDMILRQADYAKELEVEFHEQSIAMNKASQWWPILQLSVLLITGFTQANHMIQFFRKHHIF</sequence>
<feature type="region of interest" description="Disordered" evidence="1">
    <location>
        <begin position="79"/>
        <end position="107"/>
    </location>
</feature>
<gene>
    <name evidence="4" type="ORF">ACHAW5_009780</name>
</gene>
<dbReference type="InterPro" id="IPR009038">
    <property type="entry name" value="GOLD_dom"/>
</dbReference>
<accession>A0ABD3NYN3</accession>
<protein>
    <recommendedName>
        <fullName evidence="3">GOLD domain-containing protein</fullName>
    </recommendedName>
</protein>
<dbReference type="EMBL" id="JALLAZ020001125">
    <property type="protein sequence ID" value="KAL3780216.1"/>
    <property type="molecule type" value="Genomic_DNA"/>
</dbReference>
<dbReference type="Pfam" id="PF01105">
    <property type="entry name" value="EMP24_GP25L"/>
    <property type="match status" value="1"/>
</dbReference>
<feature type="domain" description="GOLD" evidence="3">
    <location>
        <begin position="18"/>
        <end position="254"/>
    </location>
</feature>
<reference evidence="4 5" key="1">
    <citation type="submission" date="2024-10" db="EMBL/GenBank/DDBJ databases">
        <title>Updated reference genomes for cyclostephanoid diatoms.</title>
        <authorList>
            <person name="Roberts W.R."/>
            <person name="Alverson A.J."/>
        </authorList>
    </citation>
    <scope>NUCLEOTIDE SEQUENCE [LARGE SCALE GENOMIC DNA]</scope>
    <source>
        <strain evidence="4 5">AJA276-08</strain>
    </source>
</reference>
<feature type="compositionally biased region" description="Basic and acidic residues" evidence="1">
    <location>
        <begin position="97"/>
        <end position="107"/>
    </location>
</feature>
<proteinExistence type="predicted"/>
<evidence type="ECO:0000259" key="3">
    <source>
        <dbReference type="SMART" id="SM01190"/>
    </source>
</evidence>
<keyword evidence="2" id="KW-0732">Signal</keyword>
<dbReference type="SMART" id="SM01190">
    <property type="entry name" value="EMP24_GP25L"/>
    <property type="match status" value="1"/>
</dbReference>
<organism evidence="4 5">
    <name type="scientific">Stephanodiscus triporus</name>
    <dbReference type="NCBI Taxonomy" id="2934178"/>
    <lineage>
        <taxon>Eukaryota</taxon>
        <taxon>Sar</taxon>
        <taxon>Stramenopiles</taxon>
        <taxon>Ochrophyta</taxon>
        <taxon>Bacillariophyta</taxon>
        <taxon>Coscinodiscophyceae</taxon>
        <taxon>Thalassiosirophycidae</taxon>
        <taxon>Stephanodiscales</taxon>
        <taxon>Stephanodiscaceae</taxon>
        <taxon>Stephanodiscus</taxon>
    </lineage>
</organism>